<evidence type="ECO:0000313" key="2">
    <source>
        <dbReference type="EMBL" id="KAJ8660621.1"/>
    </source>
</evidence>
<dbReference type="PANTHER" id="PTHR12197">
    <property type="entry name" value="HISTONE-LYSINE N-METHYLTRANSFERASE SMYD"/>
    <property type="match status" value="1"/>
</dbReference>
<evidence type="ECO:0000259" key="1">
    <source>
        <dbReference type="PROSITE" id="PS50280"/>
    </source>
</evidence>
<protein>
    <recommendedName>
        <fullName evidence="1">SET domain-containing protein</fullName>
    </recommendedName>
</protein>
<dbReference type="InterPro" id="IPR050869">
    <property type="entry name" value="H3K4_H4K5_MeTrfase"/>
</dbReference>
<keyword evidence="3" id="KW-1185">Reference proteome</keyword>
<dbReference type="PROSITE" id="PS50280">
    <property type="entry name" value="SET"/>
    <property type="match status" value="1"/>
</dbReference>
<gene>
    <name evidence="2" type="ORF">O0I10_003669</name>
</gene>
<organism evidence="2 3">
    <name type="scientific">Lichtheimia ornata</name>
    <dbReference type="NCBI Taxonomy" id="688661"/>
    <lineage>
        <taxon>Eukaryota</taxon>
        <taxon>Fungi</taxon>
        <taxon>Fungi incertae sedis</taxon>
        <taxon>Mucoromycota</taxon>
        <taxon>Mucoromycotina</taxon>
        <taxon>Mucoromycetes</taxon>
        <taxon>Mucorales</taxon>
        <taxon>Lichtheimiaceae</taxon>
        <taxon>Lichtheimia</taxon>
    </lineage>
</organism>
<dbReference type="InterPro" id="IPR046341">
    <property type="entry name" value="SET_dom_sf"/>
</dbReference>
<reference evidence="2 3" key="1">
    <citation type="submission" date="2023-03" db="EMBL/GenBank/DDBJ databases">
        <title>Genome sequence of Lichtheimia ornata CBS 291.66.</title>
        <authorList>
            <person name="Mohabir J.T."/>
            <person name="Shea T.P."/>
            <person name="Kurbessoian T."/>
            <person name="Berby B."/>
            <person name="Fontaine J."/>
            <person name="Livny J."/>
            <person name="Gnirke A."/>
            <person name="Stajich J.E."/>
            <person name="Cuomo C.A."/>
        </authorList>
    </citation>
    <scope>NUCLEOTIDE SEQUENCE [LARGE SCALE GENOMIC DNA]</scope>
    <source>
        <strain evidence="2">CBS 291.66</strain>
    </source>
</reference>
<dbReference type="EMBL" id="JARTCD010000012">
    <property type="protein sequence ID" value="KAJ8660621.1"/>
    <property type="molecule type" value="Genomic_DNA"/>
</dbReference>
<dbReference type="GO" id="GO:0005634">
    <property type="term" value="C:nucleus"/>
    <property type="evidence" value="ECO:0007669"/>
    <property type="project" value="TreeGrafter"/>
</dbReference>
<dbReference type="InterPro" id="IPR001214">
    <property type="entry name" value="SET_dom"/>
</dbReference>
<sequence length="456" mass="52698">MQADVDEYDLSTVLNRDSFTQLVEFRQCPIEGRSLVNKQPLAPGDIVLVERPHLQYLLNPTCRSSISPHYTKKLWQSLEEILDPYDDEFIPGIPAAMLAYLNLDHPDDDYDFFYYPDFSHPTVDLVRQVCHEATATLPEFAKVDADSMSRFILKIYGNAHTVSFHHDRGKTTHTRRKQRREYYRSKWGESYSFQYDDLSRQRGMICLMSWGSKFAHACAPNLFLQYEPKENCMVFRAVRHLEPGTVLSFSYLPEDDMSLGGLVCGTTAMRRAKLDKFKFFHCQCTRCTKEEGEEKQEEDVVSKQMQATVLKLAAVAHGLQEDPEAISMIEPYLIEELGENNVPKDHWVYGMAQSALAAYHLRIFPTMFGKGLAERLGLMDKGLDEAEAYIQYLHQHIWPDNPMAAFFAGWRVLELVLPRDHPLVALVKEHWIPLVHQVFEKRRSPVIDDMIQRIGK</sequence>
<proteinExistence type="predicted"/>
<dbReference type="GeneID" id="83211082"/>
<dbReference type="Pfam" id="PF00856">
    <property type="entry name" value="SET"/>
    <property type="match status" value="1"/>
</dbReference>
<dbReference type="RefSeq" id="XP_058345534.1">
    <property type="nucleotide sequence ID" value="XM_058483736.1"/>
</dbReference>
<name>A0AAD7Y0Y1_9FUNG</name>
<dbReference type="Proteomes" id="UP001234581">
    <property type="component" value="Unassembled WGS sequence"/>
</dbReference>
<dbReference type="PANTHER" id="PTHR12197:SF251">
    <property type="entry name" value="EG:BACR7C10.4 PROTEIN"/>
    <property type="match status" value="1"/>
</dbReference>
<comment type="caution">
    <text evidence="2">The sequence shown here is derived from an EMBL/GenBank/DDBJ whole genome shotgun (WGS) entry which is preliminary data.</text>
</comment>
<dbReference type="AlphaFoldDB" id="A0AAD7Y0Y1"/>
<evidence type="ECO:0000313" key="3">
    <source>
        <dbReference type="Proteomes" id="UP001234581"/>
    </source>
</evidence>
<dbReference type="InterPro" id="IPR011990">
    <property type="entry name" value="TPR-like_helical_dom_sf"/>
</dbReference>
<feature type="domain" description="SET" evidence="1">
    <location>
        <begin position="21"/>
        <end position="252"/>
    </location>
</feature>
<dbReference type="Gene3D" id="1.25.40.10">
    <property type="entry name" value="Tetratricopeptide repeat domain"/>
    <property type="match status" value="1"/>
</dbReference>
<dbReference type="CDD" id="cd20071">
    <property type="entry name" value="SET_SMYD"/>
    <property type="match status" value="1"/>
</dbReference>
<accession>A0AAD7Y0Y1</accession>
<dbReference type="Gene3D" id="2.170.270.10">
    <property type="entry name" value="SET domain"/>
    <property type="match status" value="1"/>
</dbReference>
<dbReference type="SUPFAM" id="SSF82199">
    <property type="entry name" value="SET domain"/>
    <property type="match status" value="1"/>
</dbReference>